<dbReference type="PANTHER" id="PTHR39576:SF2">
    <property type="entry name" value="ATTACHING AND EFFACING PROTEIN HOMOLOG-RELATED"/>
    <property type="match status" value="1"/>
</dbReference>
<dbReference type="InterPro" id="IPR018392">
    <property type="entry name" value="LysM"/>
</dbReference>
<dbReference type="Pfam" id="PF11924">
    <property type="entry name" value="IAT_beta"/>
    <property type="match status" value="1"/>
</dbReference>
<dbReference type="GO" id="GO:0007155">
    <property type="term" value="P:cell adhesion"/>
    <property type="evidence" value="ECO:0007669"/>
    <property type="project" value="InterPro"/>
</dbReference>
<evidence type="ECO:0000259" key="3">
    <source>
        <dbReference type="PROSITE" id="PS51782"/>
    </source>
</evidence>
<protein>
    <submittedName>
        <fullName evidence="4">Invasin</fullName>
    </submittedName>
</protein>
<comment type="caution">
    <text evidence="4">The sequence shown here is derived from an EMBL/GenBank/DDBJ whole genome shotgun (WGS) entry which is preliminary data.</text>
</comment>
<evidence type="ECO:0000313" key="4">
    <source>
        <dbReference type="EMBL" id="ECF6076906.1"/>
    </source>
</evidence>
<reference evidence="4" key="1">
    <citation type="submission" date="2019-07" db="EMBL/GenBank/DDBJ databases">
        <authorList>
            <person name="Ashton P.M."/>
            <person name="Dallman T."/>
            <person name="Nair S."/>
            <person name="De Pinna E."/>
            <person name="Peters T."/>
            <person name="Grant K."/>
        </authorList>
    </citation>
    <scope>NUCLEOTIDE SEQUENCE [LARGE SCALE GENOMIC DNA]</scope>
    <source>
        <strain evidence="4">674345</strain>
    </source>
</reference>
<dbReference type="GO" id="GO:0009279">
    <property type="term" value="C:cell outer membrane"/>
    <property type="evidence" value="ECO:0007669"/>
    <property type="project" value="TreeGrafter"/>
</dbReference>
<keyword evidence="2" id="KW-0812">Transmembrane</keyword>
<feature type="non-terminal residue" evidence="4">
    <location>
        <position position="534"/>
    </location>
</feature>
<proteinExistence type="inferred from homology"/>
<dbReference type="InterPro" id="IPR038177">
    <property type="entry name" value="IAT_beta_sf"/>
</dbReference>
<dbReference type="InterPro" id="IPR024519">
    <property type="entry name" value="IAT_beta"/>
</dbReference>
<feature type="domain" description="LysM" evidence="3">
    <location>
        <begin position="57"/>
        <end position="105"/>
    </location>
</feature>
<dbReference type="FunFam" id="2.40.160.160:FF:000001">
    <property type="entry name" value="Intimin-like inverse autotransporter SinH"/>
    <property type="match status" value="1"/>
</dbReference>
<organism evidence="4">
    <name type="scientific">Salmonella houtenae</name>
    <dbReference type="NCBI Taxonomy" id="59205"/>
    <lineage>
        <taxon>Bacteria</taxon>
        <taxon>Pseudomonadati</taxon>
        <taxon>Pseudomonadota</taxon>
        <taxon>Gammaproteobacteria</taxon>
        <taxon>Enterobacterales</taxon>
        <taxon>Enterobacteriaceae</taxon>
        <taxon>Salmonella</taxon>
    </lineage>
</organism>
<evidence type="ECO:0000256" key="1">
    <source>
        <dbReference type="ARBA" id="ARBA00010116"/>
    </source>
</evidence>
<comment type="similarity">
    <text evidence="1">Belongs to the intimin/invasin family.</text>
</comment>
<dbReference type="InterPro" id="IPR003535">
    <property type="entry name" value="Intimin/invasin_bac"/>
</dbReference>
<dbReference type="Gene3D" id="2.40.160.160">
    <property type="entry name" value="Inverse autotransporter, beta-domain"/>
    <property type="match status" value="1"/>
</dbReference>
<dbReference type="Proteomes" id="UP000839836">
    <property type="component" value="Unassembled WGS sequence"/>
</dbReference>
<dbReference type="InterPro" id="IPR051715">
    <property type="entry name" value="Intimin-Invasin_domain"/>
</dbReference>
<gene>
    <name evidence="4" type="ORF">FNH47_23740</name>
</gene>
<sequence length="534" mass="59946">MIVDNKSNWLKNTSVVKIITWVNVFVQLLFPISLTFIPSTVVAQESMLQQSNDVKVQPYIIQSGERIDDVAKRFSMSVKQLGELNQFRIFSRGFENVKAGDEIDVPASGGGQKKIDKTGVAEKSSGVSELTGNMNQMMNTGPSLASPRSSDSASDMSRTMVSGAATAEIQHWLSQWGTSRVQINLDKKFSLDESSLDTLLPIYDTSNNTFFSQLGIRDKDGRNIVNLGLGNRTIKDDWILGVNSFYDFDFTGNNHRVGFGVEGWSNYIQVSANSYFRLNSWRQSRDFPDYNERPANGFDIRTNAWLPSFPQLGGKLGYEQYFGKQVALLDKSNLQKNPYSITAGLNYTPFPLLTLGIEQRFGKNYNNDTQLSLQLNYRPADSWKSQVNPSYVSGMRQISESRYDLVDRNNNFVFEYRKQDLISLVLSNNQIFDREYSKHLVSGQVKSKYELATITWDSDEFISAGGDVSVIDKKSFNLTLPAYRANIKDTASKSKEDANTYNINFVAIDKNGNKSSTSTLKVIVNPLVNTGSAR</sequence>
<feature type="transmembrane region" description="Helical" evidence="2">
    <location>
        <begin position="21"/>
        <end position="43"/>
    </location>
</feature>
<dbReference type="AlphaFoldDB" id="A0A5Y2SM32"/>
<dbReference type="PROSITE" id="PS51782">
    <property type="entry name" value="LYSM"/>
    <property type="match status" value="1"/>
</dbReference>
<dbReference type="PRINTS" id="PR01369">
    <property type="entry name" value="INTIMIN"/>
</dbReference>
<evidence type="ECO:0000256" key="2">
    <source>
        <dbReference type="SAM" id="Phobius"/>
    </source>
</evidence>
<name>A0A5Y2SM32_SALHO</name>
<dbReference type="EMBL" id="AAILSW010000100">
    <property type="protein sequence ID" value="ECF6076906.1"/>
    <property type="molecule type" value="Genomic_DNA"/>
</dbReference>
<accession>A0A5Y2SM32</accession>
<dbReference type="PANTHER" id="PTHR39576">
    <property type="entry name" value="ATTACHING AND EFFACING PROTEIN HOMOLOG-RELATED-RELATED"/>
    <property type="match status" value="1"/>
</dbReference>
<keyword evidence="2" id="KW-0472">Membrane</keyword>
<keyword evidence="2" id="KW-1133">Transmembrane helix</keyword>